<evidence type="ECO:0000256" key="3">
    <source>
        <dbReference type="ARBA" id="ARBA00023152"/>
    </source>
</evidence>
<dbReference type="Pfam" id="PF03727">
    <property type="entry name" value="Hexokinase_2"/>
    <property type="match status" value="1"/>
</dbReference>
<dbReference type="OrthoDB" id="419537at2759"/>
<dbReference type="GO" id="GO:0001678">
    <property type="term" value="P:intracellular glucose homeostasis"/>
    <property type="evidence" value="ECO:0007669"/>
    <property type="project" value="InterPro"/>
</dbReference>
<dbReference type="PROSITE" id="PS51748">
    <property type="entry name" value="HEXOKINASE_2"/>
    <property type="match status" value="1"/>
</dbReference>
<dbReference type="AlphaFoldDB" id="A0A183BE29"/>
<accession>A0A183BE29</accession>
<keyword evidence="5" id="KW-0808">Transferase</keyword>
<evidence type="ECO:0000256" key="1">
    <source>
        <dbReference type="ARBA" id="ARBA00004888"/>
    </source>
</evidence>
<dbReference type="SUPFAM" id="SSF53067">
    <property type="entry name" value="Actin-like ATPase domain"/>
    <property type="match status" value="1"/>
</dbReference>
<dbReference type="GO" id="GO:0006006">
    <property type="term" value="P:glucose metabolic process"/>
    <property type="evidence" value="ECO:0007669"/>
    <property type="project" value="TreeGrafter"/>
</dbReference>
<dbReference type="GO" id="GO:0005524">
    <property type="term" value="F:ATP binding"/>
    <property type="evidence" value="ECO:0007669"/>
    <property type="project" value="UniProtKB-UniRule"/>
</dbReference>
<evidence type="ECO:0000256" key="4">
    <source>
        <dbReference type="ARBA" id="ARBA00044613"/>
    </source>
</evidence>
<dbReference type="GO" id="GO:0005829">
    <property type="term" value="C:cytosol"/>
    <property type="evidence" value="ECO:0007669"/>
    <property type="project" value="TreeGrafter"/>
</dbReference>
<evidence type="ECO:0000313" key="9">
    <source>
        <dbReference type="WBParaSite" id="ECPE_0001750901-mRNA-1"/>
    </source>
</evidence>
<dbReference type="WBParaSite" id="ECPE_0001750901-mRNA-1">
    <property type="protein sequence ID" value="ECPE_0001750901-mRNA-1"/>
    <property type="gene ID" value="ECPE_0001750901"/>
</dbReference>
<keyword evidence="5" id="KW-0547">Nucleotide-binding</keyword>
<dbReference type="Gene3D" id="3.40.367.20">
    <property type="match status" value="1"/>
</dbReference>
<dbReference type="InterPro" id="IPR043129">
    <property type="entry name" value="ATPase_NBD"/>
</dbReference>
<dbReference type="EC" id="2.7.1.-" evidence="5"/>
<evidence type="ECO:0000259" key="6">
    <source>
        <dbReference type="Pfam" id="PF03727"/>
    </source>
</evidence>
<comment type="pathway">
    <text evidence="1">Carbohydrate degradation; glycolysis; D-glyceraldehyde 3-phosphate and glycerone phosphate from D-glucose: step 1/4.</text>
</comment>
<dbReference type="PRINTS" id="PR00475">
    <property type="entry name" value="HEXOKINASE"/>
</dbReference>
<keyword evidence="5" id="KW-0067">ATP-binding</keyword>
<reference evidence="7 8" key="2">
    <citation type="submission" date="2018-11" db="EMBL/GenBank/DDBJ databases">
        <authorList>
            <consortium name="Pathogen Informatics"/>
        </authorList>
    </citation>
    <scope>NUCLEOTIDE SEQUENCE [LARGE SCALE GENOMIC DNA]</scope>
    <source>
        <strain evidence="7 8">Egypt</strain>
    </source>
</reference>
<comment type="catalytic activity">
    <reaction evidence="4">
        <text>a D-hexose + ATP = a D-hexose 6-phosphate + ADP + H(+)</text>
        <dbReference type="Rhea" id="RHEA:22740"/>
        <dbReference type="ChEBI" id="CHEBI:4194"/>
        <dbReference type="ChEBI" id="CHEBI:15378"/>
        <dbReference type="ChEBI" id="CHEBI:30616"/>
        <dbReference type="ChEBI" id="CHEBI:229467"/>
        <dbReference type="ChEBI" id="CHEBI:456216"/>
        <dbReference type="EC" id="2.7.1.1"/>
    </reaction>
    <physiologicalReaction direction="left-to-right" evidence="4">
        <dbReference type="Rhea" id="RHEA:22741"/>
    </physiologicalReaction>
</comment>
<dbReference type="GO" id="GO:0005536">
    <property type="term" value="F:D-glucose binding"/>
    <property type="evidence" value="ECO:0007669"/>
    <property type="project" value="InterPro"/>
</dbReference>
<comment type="pathway">
    <text evidence="2">Carbohydrate metabolism; hexose metabolism.</text>
</comment>
<dbReference type="EMBL" id="UZAN01069453">
    <property type="protein sequence ID" value="VDP94757.1"/>
    <property type="molecule type" value="Genomic_DNA"/>
</dbReference>
<dbReference type="InterPro" id="IPR022673">
    <property type="entry name" value="Hexokinase_C"/>
</dbReference>
<dbReference type="GO" id="GO:0006096">
    <property type="term" value="P:glycolytic process"/>
    <property type="evidence" value="ECO:0007669"/>
    <property type="project" value="UniProtKB-KW"/>
</dbReference>
<keyword evidence="3 5" id="KW-0324">Glycolysis</keyword>
<evidence type="ECO:0000256" key="2">
    <source>
        <dbReference type="ARBA" id="ARBA00005028"/>
    </source>
</evidence>
<dbReference type="PANTHER" id="PTHR19443:SF16">
    <property type="entry name" value="HEXOKINASE TYPE 1-RELATED"/>
    <property type="match status" value="1"/>
</dbReference>
<keyword evidence="5" id="KW-0418">Kinase</keyword>
<dbReference type="Proteomes" id="UP000272942">
    <property type="component" value="Unassembled WGS sequence"/>
</dbReference>
<evidence type="ECO:0000313" key="8">
    <source>
        <dbReference type="Proteomes" id="UP000272942"/>
    </source>
</evidence>
<dbReference type="GO" id="GO:0004340">
    <property type="term" value="F:glucokinase activity"/>
    <property type="evidence" value="ECO:0007669"/>
    <property type="project" value="TreeGrafter"/>
</dbReference>
<protein>
    <recommendedName>
        <fullName evidence="5">Phosphotransferase</fullName>
        <ecNumber evidence="5">2.7.1.-</ecNumber>
    </recommendedName>
</protein>
<dbReference type="GO" id="GO:0008865">
    <property type="term" value="F:fructokinase activity"/>
    <property type="evidence" value="ECO:0007669"/>
    <property type="project" value="TreeGrafter"/>
</dbReference>
<sequence>MEDKSEEFVVINTEWGAFGEAGELSAYRTQFDKSVDAESINPGKQPFEKMVSGMYLGEIVRHILVYLVEQKLLFRGEMPEKFKIKDAVATKYLTEVERDPPHLSYRAHYMLTEDLEVPVVEPIDDRIVRFVCEMVTKRAAYLVGAGIACLLRRMKRQEVTVGIDGSLYKFHPRFCERMTDVIDKLKPENSRFLLRLSEDGSGKGAAAIAAAAGR</sequence>
<evidence type="ECO:0000256" key="5">
    <source>
        <dbReference type="RuleBase" id="RU362007"/>
    </source>
</evidence>
<keyword evidence="8" id="KW-1185">Reference proteome</keyword>
<dbReference type="PANTHER" id="PTHR19443">
    <property type="entry name" value="HEXOKINASE"/>
    <property type="match status" value="1"/>
</dbReference>
<evidence type="ECO:0000313" key="7">
    <source>
        <dbReference type="EMBL" id="VDP94757.1"/>
    </source>
</evidence>
<comment type="similarity">
    <text evidence="5">Belongs to the hexokinase family.</text>
</comment>
<dbReference type="GO" id="GO:0005739">
    <property type="term" value="C:mitochondrion"/>
    <property type="evidence" value="ECO:0007669"/>
    <property type="project" value="TreeGrafter"/>
</dbReference>
<feature type="domain" description="Hexokinase C-terminal" evidence="6">
    <location>
        <begin position="4"/>
        <end position="210"/>
    </location>
</feature>
<gene>
    <name evidence="7" type="ORF">ECPE_LOCUS17464</name>
</gene>
<name>A0A183BE29_9TREM</name>
<dbReference type="FunFam" id="3.40.367.20:FF:000020">
    <property type="entry name" value="Hexokinase-1"/>
    <property type="match status" value="1"/>
</dbReference>
<reference evidence="9" key="1">
    <citation type="submission" date="2016-06" db="UniProtKB">
        <authorList>
            <consortium name="WormBaseParasite"/>
        </authorList>
    </citation>
    <scope>IDENTIFICATION</scope>
</reference>
<proteinExistence type="inferred from homology"/>
<organism evidence="9">
    <name type="scientific">Echinostoma caproni</name>
    <dbReference type="NCBI Taxonomy" id="27848"/>
    <lineage>
        <taxon>Eukaryota</taxon>
        <taxon>Metazoa</taxon>
        <taxon>Spiralia</taxon>
        <taxon>Lophotrochozoa</taxon>
        <taxon>Platyhelminthes</taxon>
        <taxon>Trematoda</taxon>
        <taxon>Digenea</taxon>
        <taxon>Plagiorchiida</taxon>
        <taxon>Echinostomata</taxon>
        <taxon>Echinostomatoidea</taxon>
        <taxon>Echinostomatidae</taxon>
        <taxon>Echinostoma</taxon>
    </lineage>
</organism>
<dbReference type="InterPro" id="IPR001312">
    <property type="entry name" value="Hexokinase"/>
</dbReference>